<dbReference type="EMBL" id="JAXCLA010000006">
    <property type="protein sequence ID" value="MDY0746466.1"/>
    <property type="molecule type" value="Genomic_DNA"/>
</dbReference>
<dbReference type="RefSeq" id="WP_320424394.1">
    <property type="nucleotide sequence ID" value="NZ_JAXCLA010000006.1"/>
</dbReference>
<feature type="signal peptide" evidence="1">
    <location>
        <begin position="1"/>
        <end position="24"/>
    </location>
</feature>
<comment type="caution">
    <text evidence="2">The sequence shown here is derived from an EMBL/GenBank/DDBJ whole genome shotgun (WGS) entry which is preliminary data.</text>
</comment>
<keyword evidence="1" id="KW-0732">Signal</keyword>
<protein>
    <recommendedName>
        <fullName evidence="4">Chalcone isomerase domain-containing protein</fullName>
    </recommendedName>
</protein>
<sequence length="208" mass="21993">MASSVGRRRALLTLAVAACRPAWAQEDMQAELLATGLYLIRGGGGNSLLRMTANGLVLVNGKSPESYKPLMRQIRRLNKLADMPLRALLLTDVEQAGDSAAFAAARVATIAQAEAARQLRDGGNEAVVSFEDDYTLRMGGVETRMLHTGPAGSGRSLVWFADKKTVAVGQADAAGWRAALSLDAELFVPNDGPPLDRGRAAAQANFSA</sequence>
<proteinExistence type="predicted"/>
<evidence type="ECO:0000256" key="1">
    <source>
        <dbReference type="SAM" id="SignalP"/>
    </source>
</evidence>
<evidence type="ECO:0000313" key="3">
    <source>
        <dbReference type="Proteomes" id="UP001285263"/>
    </source>
</evidence>
<organism evidence="2 3">
    <name type="scientific">Roseateles agri</name>
    <dbReference type="NCBI Taxonomy" id="3098619"/>
    <lineage>
        <taxon>Bacteria</taxon>
        <taxon>Pseudomonadati</taxon>
        <taxon>Pseudomonadota</taxon>
        <taxon>Betaproteobacteria</taxon>
        <taxon>Burkholderiales</taxon>
        <taxon>Sphaerotilaceae</taxon>
        <taxon>Roseateles</taxon>
    </lineage>
</organism>
<reference evidence="2 3" key="1">
    <citation type="submission" date="2023-11" db="EMBL/GenBank/DDBJ databases">
        <title>Paucibacter sp. nov., isolated from fresh soil in Korea.</title>
        <authorList>
            <person name="Le N.T.T."/>
        </authorList>
    </citation>
    <scope>NUCLEOTIDE SEQUENCE [LARGE SCALE GENOMIC DNA]</scope>
    <source>
        <strain evidence="2 3">R3-3</strain>
    </source>
</reference>
<evidence type="ECO:0000313" key="2">
    <source>
        <dbReference type="EMBL" id="MDY0746466.1"/>
    </source>
</evidence>
<evidence type="ECO:0008006" key="4">
    <source>
        <dbReference type="Google" id="ProtNLM"/>
    </source>
</evidence>
<dbReference type="InterPro" id="IPR036866">
    <property type="entry name" value="RibonucZ/Hydroxyglut_hydro"/>
</dbReference>
<name>A0ABU5DJI9_9BURK</name>
<keyword evidence="3" id="KW-1185">Reference proteome</keyword>
<feature type="chain" id="PRO_5045057381" description="Chalcone isomerase domain-containing protein" evidence="1">
    <location>
        <begin position="25"/>
        <end position="208"/>
    </location>
</feature>
<dbReference type="Gene3D" id="3.60.15.10">
    <property type="entry name" value="Ribonuclease Z/Hydroxyacylglutathione hydrolase-like"/>
    <property type="match status" value="1"/>
</dbReference>
<dbReference type="Proteomes" id="UP001285263">
    <property type="component" value="Unassembled WGS sequence"/>
</dbReference>
<gene>
    <name evidence="2" type="ORF">SNE35_18280</name>
</gene>
<dbReference type="SUPFAM" id="SSF56281">
    <property type="entry name" value="Metallo-hydrolase/oxidoreductase"/>
    <property type="match status" value="1"/>
</dbReference>
<accession>A0ABU5DJI9</accession>